<keyword evidence="6" id="KW-1185">Reference proteome</keyword>
<dbReference type="Gene3D" id="1.25.10.10">
    <property type="entry name" value="Leucine-rich Repeat Variant"/>
    <property type="match status" value="1"/>
</dbReference>
<dbReference type="GO" id="GO:0005096">
    <property type="term" value="F:GTPase activator activity"/>
    <property type="evidence" value="ECO:0007669"/>
    <property type="project" value="InterPro"/>
</dbReference>
<evidence type="ECO:0000256" key="2">
    <source>
        <dbReference type="PROSITE-ProRule" id="PRU00103"/>
    </source>
</evidence>
<dbReference type="Pfam" id="PF12612">
    <property type="entry name" value="TFCD_C"/>
    <property type="match status" value="1"/>
</dbReference>
<dbReference type="GO" id="GO:0048487">
    <property type="term" value="F:beta-tubulin binding"/>
    <property type="evidence" value="ECO:0007669"/>
    <property type="project" value="InterPro"/>
</dbReference>
<dbReference type="PANTHER" id="PTHR12658">
    <property type="entry name" value="BETA-TUBULIN COFACTOR D"/>
    <property type="match status" value="1"/>
</dbReference>
<dbReference type="EMBL" id="SPUK01000006">
    <property type="protein sequence ID" value="TQV96532.1"/>
    <property type="molecule type" value="Genomic_DNA"/>
</dbReference>
<dbReference type="PANTHER" id="PTHR12658:SF0">
    <property type="entry name" value="TUBULIN-SPECIFIC CHAPERONE D"/>
    <property type="match status" value="1"/>
</dbReference>
<accession>A0A545V493</accession>
<sequence length="1240" mass="136016">MNAADEELDNKLQKISTDLLADLDKALVTHLHRPDGRGGSRVRSLVRAREAFAATCDVIDNFQELPQLLDPHLPKWIPFLAQSYLEDLITPRRTVAKRENSTKSKALVPVSFAIAKILYTFCKVRGEKVIVRFLNAEAKYLELLLSSIEEAEARAAAAASSPDADPNDVLSTPARGWAWEQRYIVLLWLSHLLFAPFDLATISSVELEEDAVPRIDGLQLQENLPGITLRILPLAIKYLATASKERDAAKALLVRMAMRKDMQALGVLNSLIGWAMTSLHPQKGVEPHAAYFYLGVLSFLAGVLRSSSETSDLDAHLSSIFNTVHALTLSDNDVSKAVNGLALARKMIIKVIRSVVVTCLRRGSQDMQSMEITETAIGYLLENLSDNDTPVRMSASKSLSVITLKLDPDMASQVVEAVLESLNRNVLWNKEEIKKGERPIRDLSAVNHLEWHGLVLTLSHLLYRRSPPAKQLSDIIHALLLGLSFEQRSLAGTSVGANVRDAACFGVWAIARRYTTAELLAVSTQSVFAAKAHPPDSSIIQVLATELVTAACLDPFGNIRRGSSAALQELIGRHPDTVEQGISVVQSVDYHAVARRSRAIQQVAPNATRLASQYGDSLFHGILGWRGVGDMDAPSRRDSGSAFGVLTSVMRQHSTLGISRFETSFNMVLDRLQGLAIRRVEERHGLLLCLSSVLDQFPEFESSGAADIKTTTDAIASICHVLQDCHDTAYRRPELIAEAGSQVAVSTTPLLQISMGYKGFDNKLEPGAKFLSAKRPGIYIVDFLRAVRGHEARGPHFVQFAEKLANLIATWLEFPDAETVEVASTAALLLLVISTDEDRTKLLLEWAKFVQYRPASRATVIGQGYFHVLAMAQPLAEATFHHAEWDDVVSEAFVARWIADRQIETRVSLLQSLTRTHVLRSKPHAFLPLLADGLNDYTTNARGDIGSHVRVQALKAVQVLWAEIGDATGEEEWLVQSVQKLFYSTLRLSVEKLDKVRPEAQSALSLIIQKSETYNFGQLSTSSKQYFKTLLELLSYGKLLKSVAAAATSDPVSWTSQLMAGLVTSADTGQEELVITSRAAITAFCQSNPANLQQVCGALVHNLAAYRAEDRVVVPTLEVIAYLFHTGLLLPNTTSLRGLCLQTQKAGYKTGNVRKIIACIKVYGCVAAVKGDEQGPPEARKRLGALMFHPWPRVRMAVVDELWGLMGGSEDGVADVLLGVDWGKADKGSVKAMVERLQLG</sequence>
<dbReference type="GO" id="GO:0007023">
    <property type="term" value="P:post-chaperonin tubulin folding pathway"/>
    <property type="evidence" value="ECO:0007669"/>
    <property type="project" value="InterPro"/>
</dbReference>
<gene>
    <name evidence="5" type="ORF">IF1G_05115</name>
</gene>
<comment type="caution">
    <text evidence="5">The sequence shown here is derived from an EMBL/GenBank/DDBJ whole genome shotgun (WGS) entry which is preliminary data.</text>
</comment>
<dbReference type="InterPro" id="IPR033162">
    <property type="entry name" value="TBCD"/>
</dbReference>
<dbReference type="Proteomes" id="UP000315783">
    <property type="component" value="Unassembled WGS sequence"/>
</dbReference>
<dbReference type="OrthoDB" id="10253476at2759"/>
<keyword evidence="1" id="KW-0143">Chaperone</keyword>
<evidence type="ECO:0000256" key="1">
    <source>
        <dbReference type="ARBA" id="ARBA00023186"/>
    </source>
</evidence>
<feature type="domain" description="Tubulin-folding cofactor D C-terminal" evidence="3">
    <location>
        <begin position="980"/>
        <end position="1155"/>
    </location>
</feature>
<feature type="repeat" description="HEAT" evidence="2">
    <location>
        <begin position="376"/>
        <end position="413"/>
    </location>
</feature>
<dbReference type="Pfam" id="PF25767">
    <property type="entry name" value="ARM_TBCD_2nd"/>
    <property type="match status" value="1"/>
</dbReference>
<proteinExistence type="predicted"/>
<organism evidence="5 6">
    <name type="scientific">Cordyceps javanica</name>
    <dbReference type="NCBI Taxonomy" id="43265"/>
    <lineage>
        <taxon>Eukaryota</taxon>
        <taxon>Fungi</taxon>
        <taxon>Dikarya</taxon>
        <taxon>Ascomycota</taxon>
        <taxon>Pezizomycotina</taxon>
        <taxon>Sordariomycetes</taxon>
        <taxon>Hypocreomycetidae</taxon>
        <taxon>Hypocreales</taxon>
        <taxon>Cordycipitaceae</taxon>
        <taxon>Cordyceps</taxon>
    </lineage>
</organism>
<protein>
    <submittedName>
        <fullName evidence="5">Uncharacterized protein</fullName>
    </submittedName>
</protein>
<name>A0A545V493_9HYPO</name>
<dbReference type="AlphaFoldDB" id="A0A545V493"/>
<evidence type="ECO:0000259" key="3">
    <source>
        <dbReference type="Pfam" id="PF12612"/>
    </source>
</evidence>
<dbReference type="InterPro" id="IPR011989">
    <property type="entry name" value="ARM-like"/>
</dbReference>
<feature type="domain" description="Tubulin-folding cofactor D ARM repeats" evidence="4">
    <location>
        <begin position="364"/>
        <end position="582"/>
    </location>
</feature>
<dbReference type="SUPFAM" id="SSF48371">
    <property type="entry name" value="ARM repeat"/>
    <property type="match status" value="2"/>
</dbReference>
<dbReference type="Pfam" id="PF23579">
    <property type="entry name" value="ARM_TBCD"/>
    <property type="match status" value="1"/>
</dbReference>
<dbReference type="STRING" id="43265.A0A545V493"/>
<dbReference type="GO" id="GO:0007021">
    <property type="term" value="P:tubulin complex assembly"/>
    <property type="evidence" value="ECO:0007669"/>
    <property type="project" value="InterPro"/>
</dbReference>
<evidence type="ECO:0000313" key="6">
    <source>
        <dbReference type="Proteomes" id="UP000315783"/>
    </source>
</evidence>
<evidence type="ECO:0000313" key="5">
    <source>
        <dbReference type="EMBL" id="TQV96532.1"/>
    </source>
</evidence>
<dbReference type="PROSITE" id="PS50077">
    <property type="entry name" value="HEAT_REPEAT"/>
    <property type="match status" value="1"/>
</dbReference>
<dbReference type="InterPro" id="IPR022577">
    <property type="entry name" value="TBCD_C"/>
</dbReference>
<reference evidence="5 6" key="1">
    <citation type="journal article" date="2019" name="Appl. Microbiol. Biotechnol.">
        <title>Genome sequence of Isaria javanica and comparative genome analysis insights into family S53 peptidase evolution in fungal entomopathogens.</title>
        <authorList>
            <person name="Lin R."/>
            <person name="Zhang X."/>
            <person name="Xin B."/>
            <person name="Zou M."/>
            <person name="Gao Y."/>
            <person name="Qin F."/>
            <person name="Hu Q."/>
            <person name="Xie B."/>
            <person name="Cheng X."/>
        </authorList>
    </citation>
    <scope>NUCLEOTIDE SEQUENCE [LARGE SCALE GENOMIC DNA]</scope>
    <source>
        <strain evidence="5 6">IJ1G</strain>
    </source>
</reference>
<dbReference type="InterPro" id="IPR058033">
    <property type="entry name" value="ARM_TBCD_2nd"/>
</dbReference>
<dbReference type="GO" id="GO:0000226">
    <property type="term" value="P:microtubule cytoskeleton organization"/>
    <property type="evidence" value="ECO:0007669"/>
    <property type="project" value="TreeGrafter"/>
</dbReference>
<dbReference type="InterPro" id="IPR016024">
    <property type="entry name" value="ARM-type_fold"/>
</dbReference>
<dbReference type="InterPro" id="IPR021133">
    <property type="entry name" value="HEAT_type_2"/>
</dbReference>
<evidence type="ECO:0000259" key="4">
    <source>
        <dbReference type="Pfam" id="PF25767"/>
    </source>
</evidence>